<feature type="domain" description="EamA" evidence="8">
    <location>
        <begin position="34"/>
        <end position="161"/>
    </location>
</feature>
<evidence type="ECO:0000256" key="5">
    <source>
        <dbReference type="ARBA" id="ARBA00023136"/>
    </source>
</evidence>
<dbReference type="PANTHER" id="PTHR42920:SF5">
    <property type="entry name" value="EAMA DOMAIN-CONTAINING PROTEIN"/>
    <property type="match status" value="1"/>
</dbReference>
<dbReference type="InterPro" id="IPR037185">
    <property type="entry name" value="EmrE-like"/>
</dbReference>
<dbReference type="Pfam" id="PF00892">
    <property type="entry name" value="EamA"/>
    <property type="match status" value="1"/>
</dbReference>
<organism evidence="9 10">
    <name type="scientific">Cereibacter azotoformans</name>
    <dbReference type="NCBI Taxonomy" id="43057"/>
    <lineage>
        <taxon>Bacteria</taxon>
        <taxon>Pseudomonadati</taxon>
        <taxon>Pseudomonadota</taxon>
        <taxon>Alphaproteobacteria</taxon>
        <taxon>Rhodobacterales</taxon>
        <taxon>Paracoccaceae</taxon>
        <taxon>Cereibacter</taxon>
    </lineage>
</organism>
<keyword evidence="5 7" id="KW-0472">Membrane</keyword>
<dbReference type="SUPFAM" id="SSF103481">
    <property type="entry name" value="Multidrug resistance efflux transporter EmrE"/>
    <property type="match status" value="1"/>
</dbReference>
<dbReference type="RefSeq" id="WP_108220634.1">
    <property type="nucleotide sequence ID" value="NZ_CP090022.1"/>
</dbReference>
<dbReference type="InterPro" id="IPR051258">
    <property type="entry name" value="Diverse_Substrate_Transporter"/>
</dbReference>
<sequence length="172" mass="17488">MLACAPTQEPWRHRQACAGRPHGSHRGAGAASTTGVLLASLAGASYAAYSLATGRVGTLAASTFLVAAIVTAPVLALVPVAWSADLRAWPALLFLGAITTGLAYALFTRGLARLTTSTAVTLSLIEPLTAWLLAILVVGEPVTAQRFLGAMLIFGGLAIVSLAPNRGAARAA</sequence>
<feature type="transmembrane region" description="Helical" evidence="7">
    <location>
        <begin position="144"/>
        <end position="163"/>
    </location>
</feature>
<evidence type="ECO:0000256" key="7">
    <source>
        <dbReference type="SAM" id="Phobius"/>
    </source>
</evidence>
<dbReference type="GO" id="GO:0005886">
    <property type="term" value="C:plasma membrane"/>
    <property type="evidence" value="ECO:0007669"/>
    <property type="project" value="UniProtKB-SubCell"/>
</dbReference>
<evidence type="ECO:0000313" key="10">
    <source>
        <dbReference type="Proteomes" id="UP000244060"/>
    </source>
</evidence>
<evidence type="ECO:0000256" key="1">
    <source>
        <dbReference type="ARBA" id="ARBA00004651"/>
    </source>
</evidence>
<comment type="caution">
    <text evidence="9">The sequence shown here is derived from an EMBL/GenBank/DDBJ whole genome shotgun (WGS) entry which is preliminary data.</text>
</comment>
<accession>A0A2T5KA01</accession>
<evidence type="ECO:0000256" key="2">
    <source>
        <dbReference type="ARBA" id="ARBA00022475"/>
    </source>
</evidence>
<feature type="transmembrane region" description="Helical" evidence="7">
    <location>
        <begin position="88"/>
        <end position="107"/>
    </location>
</feature>
<feature type="transmembrane region" description="Helical" evidence="7">
    <location>
        <begin position="119"/>
        <end position="138"/>
    </location>
</feature>
<dbReference type="OrthoDB" id="9787117at2"/>
<keyword evidence="2" id="KW-1003">Cell membrane</keyword>
<feature type="transmembrane region" description="Helical" evidence="7">
    <location>
        <begin position="30"/>
        <end position="52"/>
    </location>
</feature>
<evidence type="ECO:0000256" key="6">
    <source>
        <dbReference type="SAM" id="MobiDB-lite"/>
    </source>
</evidence>
<evidence type="ECO:0000256" key="3">
    <source>
        <dbReference type="ARBA" id="ARBA00022692"/>
    </source>
</evidence>
<evidence type="ECO:0000313" key="9">
    <source>
        <dbReference type="EMBL" id="PTR19237.1"/>
    </source>
</evidence>
<proteinExistence type="predicted"/>
<keyword evidence="3 7" id="KW-0812">Transmembrane</keyword>
<protein>
    <submittedName>
        <fullName evidence="9">DME family drug/metabolite transporter</fullName>
    </submittedName>
</protein>
<keyword evidence="10" id="KW-1185">Reference proteome</keyword>
<reference evidence="9 10" key="1">
    <citation type="submission" date="2018-04" db="EMBL/GenBank/DDBJ databases">
        <title>Genomic Encyclopedia of Type Strains, Phase III (KMG-III): the genomes of soil and plant-associated and newly described type strains.</title>
        <authorList>
            <person name="Whitman W."/>
        </authorList>
    </citation>
    <scope>NUCLEOTIDE SEQUENCE [LARGE SCALE GENOMIC DNA]</scope>
    <source>
        <strain evidence="9 10">KA25</strain>
    </source>
</reference>
<dbReference type="Proteomes" id="UP000244060">
    <property type="component" value="Unassembled WGS sequence"/>
</dbReference>
<feature type="transmembrane region" description="Helical" evidence="7">
    <location>
        <begin position="59"/>
        <end position="82"/>
    </location>
</feature>
<evidence type="ECO:0000259" key="8">
    <source>
        <dbReference type="Pfam" id="PF00892"/>
    </source>
</evidence>
<dbReference type="AlphaFoldDB" id="A0A2T5KA01"/>
<dbReference type="PANTHER" id="PTHR42920">
    <property type="entry name" value="OS03G0707200 PROTEIN-RELATED"/>
    <property type="match status" value="1"/>
</dbReference>
<dbReference type="Gene3D" id="1.10.3730.20">
    <property type="match status" value="1"/>
</dbReference>
<name>A0A2T5KA01_9RHOB</name>
<keyword evidence="4 7" id="KW-1133">Transmembrane helix</keyword>
<gene>
    <name evidence="9" type="ORF">C8J28_10578</name>
</gene>
<feature type="region of interest" description="Disordered" evidence="6">
    <location>
        <begin position="1"/>
        <end position="25"/>
    </location>
</feature>
<evidence type="ECO:0000256" key="4">
    <source>
        <dbReference type="ARBA" id="ARBA00022989"/>
    </source>
</evidence>
<dbReference type="EMBL" id="QAOT01000005">
    <property type="protein sequence ID" value="PTR19237.1"/>
    <property type="molecule type" value="Genomic_DNA"/>
</dbReference>
<comment type="subcellular location">
    <subcellularLocation>
        <location evidence="1">Cell membrane</location>
        <topology evidence="1">Multi-pass membrane protein</topology>
    </subcellularLocation>
</comment>
<dbReference type="InterPro" id="IPR000620">
    <property type="entry name" value="EamA_dom"/>
</dbReference>